<dbReference type="EMBL" id="QJKJ01009330">
    <property type="protein sequence ID" value="RDX76942.1"/>
    <property type="molecule type" value="Genomic_DNA"/>
</dbReference>
<gene>
    <name evidence="1" type="ORF">CR513_43012</name>
</gene>
<comment type="caution">
    <text evidence="1">The sequence shown here is derived from an EMBL/GenBank/DDBJ whole genome shotgun (WGS) entry which is preliminary data.</text>
</comment>
<evidence type="ECO:0000313" key="2">
    <source>
        <dbReference type="Proteomes" id="UP000257109"/>
    </source>
</evidence>
<evidence type="ECO:0000313" key="1">
    <source>
        <dbReference type="EMBL" id="RDX76942.1"/>
    </source>
</evidence>
<keyword evidence="2" id="KW-1185">Reference proteome</keyword>
<dbReference type="Proteomes" id="UP000257109">
    <property type="component" value="Unassembled WGS sequence"/>
</dbReference>
<feature type="non-terminal residue" evidence="1">
    <location>
        <position position="1"/>
    </location>
</feature>
<reference evidence="1" key="1">
    <citation type="submission" date="2018-05" db="EMBL/GenBank/DDBJ databases">
        <title>Draft genome of Mucuna pruriens seed.</title>
        <authorList>
            <person name="Nnadi N.E."/>
            <person name="Vos R."/>
            <person name="Hasami M.H."/>
            <person name="Devisetty U.K."/>
            <person name="Aguiy J.C."/>
        </authorList>
    </citation>
    <scope>NUCLEOTIDE SEQUENCE [LARGE SCALE GENOMIC DNA]</scope>
    <source>
        <strain evidence="1">JCA_2017</strain>
    </source>
</reference>
<sequence>MNDTKEMLLQAVERIFQYLKANYARSVVDIRSTSEYCRFLGRNLVTRRSKKQNVVTRCIQYNMIKHMEIDKHSIKEKLDNELIIIAHTCFYEAPNNICLHQMAP</sequence>
<dbReference type="AlphaFoldDB" id="A0A371FF53"/>
<accession>A0A371FF53</accession>
<protein>
    <submittedName>
        <fullName evidence="1">Uncharacterized protein</fullName>
    </submittedName>
</protein>
<proteinExistence type="predicted"/>
<organism evidence="1 2">
    <name type="scientific">Mucuna pruriens</name>
    <name type="common">Velvet bean</name>
    <name type="synonym">Dolichos pruriens</name>
    <dbReference type="NCBI Taxonomy" id="157652"/>
    <lineage>
        <taxon>Eukaryota</taxon>
        <taxon>Viridiplantae</taxon>
        <taxon>Streptophyta</taxon>
        <taxon>Embryophyta</taxon>
        <taxon>Tracheophyta</taxon>
        <taxon>Spermatophyta</taxon>
        <taxon>Magnoliopsida</taxon>
        <taxon>eudicotyledons</taxon>
        <taxon>Gunneridae</taxon>
        <taxon>Pentapetalae</taxon>
        <taxon>rosids</taxon>
        <taxon>fabids</taxon>
        <taxon>Fabales</taxon>
        <taxon>Fabaceae</taxon>
        <taxon>Papilionoideae</taxon>
        <taxon>50 kb inversion clade</taxon>
        <taxon>NPAAA clade</taxon>
        <taxon>indigoferoid/millettioid clade</taxon>
        <taxon>Phaseoleae</taxon>
        <taxon>Mucuna</taxon>
    </lineage>
</organism>
<name>A0A371FF53_MUCPR</name>
<dbReference type="OrthoDB" id="1414623at2759"/>